<evidence type="ECO:0000256" key="1">
    <source>
        <dbReference type="SAM" id="SignalP"/>
    </source>
</evidence>
<dbReference type="RefSeq" id="WP_127080150.1">
    <property type="nucleotide sequence ID" value="NZ_RSCL01000003.1"/>
</dbReference>
<evidence type="ECO:0000259" key="2">
    <source>
        <dbReference type="Pfam" id="PF02129"/>
    </source>
</evidence>
<dbReference type="InterPro" id="IPR051411">
    <property type="entry name" value="Polyketide_trans_af380"/>
</dbReference>
<organism evidence="3 4">
    <name type="scientific">Dulcicalothrix desertica PCC 7102</name>
    <dbReference type="NCBI Taxonomy" id="232991"/>
    <lineage>
        <taxon>Bacteria</taxon>
        <taxon>Bacillati</taxon>
        <taxon>Cyanobacteriota</taxon>
        <taxon>Cyanophyceae</taxon>
        <taxon>Nostocales</taxon>
        <taxon>Calotrichaceae</taxon>
        <taxon>Dulcicalothrix</taxon>
    </lineage>
</organism>
<dbReference type="Gene3D" id="1.10.10.800">
    <property type="match status" value="1"/>
</dbReference>
<dbReference type="PANTHER" id="PTHR47751:SF1">
    <property type="entry name" value="SUPERFAMILY HYDROLASE, PUTATIVE (AFU_ORTHOLOGUE AFUA_2G16580)-RELATED"/>
    <property type="match status" value="1"/>
</dbReference>
<dbReference type="InterPro" id="IPR029058">
    <property type="entry name" value="AB_hydrolase_fold"/>
</dbReference>
<dbReference type="Proteomes" id="UP000271624">
    <property type="component" value="Unassembled WGS sequence"/>
</dbReference>
<comment type="caution">
    <text evidence="3">The sequence shown here is derived from an EMBL/GenBank/DDBJ whole genome shotgun (WGS) entry which is preliminary data.</text>
</comment>
<dbReference type="Pfam" id="PF02129">
    <property type="entry name" value="Peptidase_S15"/>
    <property type="match status" value="1"/>
</dbReference>
<protein>
    <recommendedName>
        <fullName evidence="2">Xaa-Pro dipeptidyl-peptidase-like domain-containing protein</fullName>
    </recommendedName>
</protein>
<accession>A0A3S1DE52</accession>
<dbReference type="InterPro" id="IPR000383">
    <property type="entry name" value="Xaa-Pro-like_dom"/>
</dbReference>
<dbReference type="Gene3D" id="3.40.50.1820">
    <property type="entry name" value="alpha/beta hydrolase"/>
    <property type="match status" value="1"/>
</dbReference>
<name>A0A3S1DE52_9CYAN</name>
<evidence type="ECO:0000313" key="3">
    <source>
        <dbReference type="EMBL" id="RUT08333.1"/>
    </source>
</evidence>
<dbReference type="SUPFAM" id="SSF53474">
    <property type="entry name" value="alpha/beta-Hydrolases"/>
    <property type="match status" value="1"/>
</dbReference>
<feature type="signal peptide" evidence="1">
    <location>
        <begin position="1"/>
        <end position="21"/>
    </location>
</feature>
<keyword evidence="4" id="KW-1185">Reference proteome</keyword>
<evidence type="ECO:0000313" key="4">
    <source>
        <dbReference type="Proteomes" id="UP000271624"/>
    </source>
</evidence>
<dbReference type="OrthoDB" id="9805123at2"/>
<dbReference type="AlphaFoldDB" id="A0A3S1DE52"/>
<feature type="chain" id="PRO_5030083052" description="Xaa-Pro dipeptidyl-peptidase-like domain-containing protein" evidence="1">
    <location>
        <begin position="22"/>
        <end position="346"/>
    </location>
</feature>
<dbReference type="GO" id="GO:0016787">
    <property type="term" value="F:hydrolase activity"/>
    <property type="evidence" value="ECO:0007669"/>
    <property type="project" value="InterPro"/>
</dbReference>
<sequence>MKLANCAIKACTLSLILFGGAAISQTLSLANIPQVQQSNTVIAANTYKPGINRVTFTSEGERLVGNLYLPANYKPGDKLPTVIVTGAWITIKEQMPATYAQKLAEQGFAAFAFDFRTFGESGGKLRNFESPTEKITDIKNAVSFLQTVDAVDSNKIAGLGICASAAYMTVAAAEDSRIKSLVTVAPWIHDTAILNTVYGGEKAVQDKIEIGQAAREKFEQTGKVKSVPAASRTDKNAPMFGEIDYYLNPQRGAIPQWDNKFAVASWAEWLTFKPMSQAKNINVPTLFVHSEKAAIPDGARQFFNGIPAKNKSFVWLENRTQFDFYDQENTVNQSVGEVAKFLNKSL</sequence>
<dbReference type="PANTHER" id="PTHR47751">
    <property type="entry name" value="SUPERFAMILY HYDROLASE, PUTATIVE (AFU_ORTHOLOGUE AFUA_2G16580)-RELATED"/>
    <property type="match status" value="1"/>
</dbReference>
<proteinExistence type="predicted"/>
<dbReference type="EMBL" id="RSCL01000003">
    <property type="protein sequence ID" value="RUT08333.1"/>
    <property type="molecule type" value="Genomic_DNA"/>
</dbReference>
<reference evidence="3" key="1">
    <citation type="submission" date="2018-12" db="EMBL/GenBank/DDBJ databases">
        <authorList>
            <person name="Will S."/>
            <person name="Neumann-Schaal M."/>
            <person name="Henke P."/>
        </authorList>
    </citation>
    <scope>NUCLEOTIDE SEQUENCE</scope>
    <source>
        <strain evidence="3">PCC 7102</strain>
    </source>
</reference>
<reference evidence="3" key="2">
    <citation type="journal article" date="2019" name="Genome Biol. Evol.">
        <title>Day and night: Metabolic profiles and evolutionary relationships of six axenic non-marine cyanobacteria.</title>
        <authorList>
            <person name="Will S.E."/>
            <person name="Henke P."/>
            <person name="Boedeker C."/>
            <person name="Huang S."/>
            <person name="Brinkmann H."/>
            <person name="Rohde M."/>
            <person name="Jarek M."/>
            <person name="Friedl T."/>
            <person name="Seufert S."/>
            <person name="Schumacher M."/>
            <person name="Overmann J."/>
            <person name="Neumann-Schaal M."/>
            <person name="Petersen J."/>
        </authorList>
    </citation>
    <scope>NUCLEOTIDE SEQUENCE [LARGE SCALE GENOMIC DNA]</scope>
    <source>
        <strain evidence="3">PCC 7102</strain>
    </source>
</reference>
<keyword evidence="1" id="KW-0732">Signal</keyword>
<gene>
    <name evidence="3" type="ORF">DSM106972_015010</name>
</gene>
<feature type="domain" description="Xaa-Pro dipeptidyl-peptidase-like" evidence="2">
    <location>
        <begin position="60"/>
        <end position="310"/>
    </location>
</feature>